<gene>
    <name evidence="2" type="ORF">INF28_06240</name>
</gene>
<evidence type="ECO:0000313" key="2">
    <source>
        <dbReference type="EMBL" id="MBE5040063.1"/>
    </source>
</evidence>
<protein>
    <submittedName>
        <fullName evidence="2">Uncharacterized protein</fullName>
    </submittedName>
</protein>
<feature type="region of interest" description="Disordered" evidence="1">
    <location>
        <begin position="25"/>
        <end position="75"/>
    </location>
</feature>
<comment type="caution">
    <text evidence="2">The sequence shown here is derived from an EMBL/GenBank/DDBJ whole genome shotgun (WGS) entry which is preliminary data.</text>
</comment>
<evidence type="ECO:0000256" key="1">
    <source>
        <dbReference type="SAM" id="MobiDB-lite"/>
    </source>
</evidence>
<organism evidence="2 3">
    <name type="scientific">Ructibacterium gallinarum</name>
    <dbReference type="NCBI Taxonomy" id="2779355"/>
    <lineage>
        <taxon>Bacteria</taxon>
        <taxon>Bacillati</taxon>
        <taxon>Bacillota</taxon>
        <taxon>Clostridia</taxon>
        <taxon>Eubacteriales</taxon>
        <taxon>Oscillospiraceae</taxon>
        <taxon>Ructibacterium</taxon>
    </lineage>
</organism>
<proteinExistence type="predicted"/>
<evidence type="ECO:0000313" key="3">
    <source>
        <dbReference type="Proteomes" id="UP000806542"/>
    </source>
</evidence>
<sequence length="75" mass="8042">MGKEDAWKEFERTGTIGAYMKYRSAAKAASGGNDATEKKENTPQEAAQSGLRGAAEERRMGLGNHRSPGDYHPGG</sequence>
<keyword evidence="3" id="KW-1185">Reference proteome</keyword>
<dbReference type="RefSeq" id="WP_226392610.1">
    <property type="nucleotide sequence ID" value="NZ_JADCKB010000010.1"/>
</dbReference>
<accession>A0A9D5RBI5</accession>
<name>A0A9D5RBI5_9FIRM</name>
<dbReference type="EMBL" id="JADCKB010000010">
    <property type="protein sequence ID" value="MBE5040063.1"/>
    <property type="molecule type" value="Genomic_DNA"/>
</dbReference>
<dbReference type="Proteomes" id="UP000806542">
    <property type="component" value="Unassembled WGS sequence"/>
</dbReference>
<dbReference type="AlphaFoldDB" id="A0A9D5RBI5"/>
<reference evidence="2" key="1">
    <citation type="submission" date="2020-10" db="EMBL/GenBank/DDBJ databases">
        <title>ChiBAC.</title>
        <authorList>
            <person name="Zenner C."/>
            <person name="Hitch T.C.A."/>
            <person name="Clavel T."/>
        </authorList>
    </citation>
    <scope>NUCLEOTIDE SEQUENCE</scope>
    <source>
        <strain evidence="2">DSM 107454</strain>
    </source>
</reference>